<keyword evidence="6" id="KW-0406">Ion transport</keyword>
<evidence type="ECO:0000256" key="8">
    <source>
        <dbReference type="SAM" id="Coils"/>
    </source>
</evidence>
<feature type="transmembrane region" description="Helical" evidence="9">
    <location>
        <begin position="605"/>
        <end position="629"/>
    </location>
</feature>
<keyword evidence="5 9" id="KW-1133">Transmembrane helix</keyword>
<evidence type="ECO:0000256" key="5">
    <source>
        <dbReference type="ARBA" id="ARBA00022989"/>
    </source>
</evidence>
<evidence type="ECO:0000256" key="9">
    <source>
        <dbReference type="SAM" id="Phobius"/>
    </source>
</evidence>
<keyword evidence="3" id="KW-0813">Transport</keyword>
<dbReference type="Gene3D" id="3.30.70.2750">
    <property type="match status" value="1"/>
</dbReference>
<feature type="transmembrane region" description="Helical" evidence="9">
    <location>
        <begin position="581"/>
        <end position="599"/>
    </location>
</feature>
<gene>
    <name evidence="10" type="ORF">NQ502_05470</name>
</gene>
<evidence type="ECO:0000256" key="4">
    <source>
        <dbReference type="ARBA" id="ARBA00022692"/>
    </source>
</evidence>
<proteinExistence type="inferred from homology"/>
<keyword evidence="4 9" id="KW-0812">Transmembrane</keyword>
<feature type="transmembrane region" description="Helical" evidence="9">
    <location>
        <begin position="488"/>
        <end position="510"/>
    </location>
</feature>
<feature type="transmembrane region" description="Helical" evidence="9">
    <location>
        <begin position="458"/>
        <end position="476"/>
    </location>
</feature>
<evidence type="ECO:0000256" key="7">
    <source>
        <dbReference type="ARBA" id="ARBA00023136"/>
    </source>
</evidence>
<reference evidence="10" key="1">
    <citation type="journal article" date="2022" name="Cell">
        <title>Design, construction, and in vivo augmentation of a complex gut microbiome.</title>
        <authorList>
            <person name="Cheng A.G."/>
            <person name="Ho P.Y."/>
            <person name="Aranda-Diaz A."/>
            <person name="Jain S."/>
            <person name="Yu F.B."/>
            <person name="Meng X."/>
            <person name="Wang M."/>
            <person name="Iakiviak M."/>
            <person name="Nagashima K."/>
            <person name="Zhao A."/>
            <person name="Murugkar P."/>
            <person name="Patil A."/>
            <person name="Atabakhsh K."/>
            <person name="Weakley A."/>
            <person name="Yan J."/>
            <person name="Brumbaugh A.R."/>
            <person name="Higginbottom S."/>
            <person name="Dimas A."/>
            <person name="Shiver A.L."/>
            <person name="Deutschbauer A."/>
            <person name="Neff N."/>
            <person name="Sonnenburg J.L."/>
            <person name="Huang K.C."/>
            <person name="Fischbach M.A."/>
        </authorList>
    </citation>
    <scope>NUCLEOTIDE SEQUENCE</scope>
    <source>
        <strain evidence="10">DSM 19829</strain>
    </source>
</reference>
<feature type="coiled-coil region" evidence="8">
    <location>
        <begin position="233"/>
        <end position="267"/>
    </location>
</feature>
<dbReference type="Proteomes" id="UP001060164">
    <property type="component" value="Chromosome"/>
</dbReference>
<evidence type="ECO:0000256" key="1">
    <source>
        <dbReference type="ARBA" id="ARBA00004141"/>
    </source>
</evidence>
<evidence type="ECO:0000256" key="3">
    <source>
        <dbReference type="ARBA" id="ARBA00022448"/>
    </source>
</evidence>
<sequence length="673" mass="75458">MAVLKMQRISICALKKHRKAVLERLQSLGAVEVDIRLEDDSGLFRMDTSGSRSGFLKYAQTAERGLEVLQKYLPESQSMFSSLAGKPLIEQTQYEEIVEQRDKYIAVARKLIDLDKGIAEHIAGIQKLDTQIEGLTPWLPLGIPMSYRGTQQTDILIGTLPQVMTLEELYTVFAQHAPEVEAIDFEIISTDKDFTYLAVMCIKADRMRVETALRSIGFAYPSQLPRKKPEAIREKLEEEKQVLEMEIQELKQKMTACQDERQNLKFTADYFRMRADKYEVLGKLPQTENVFFISGYVPQEKAQAVADDLVQNFEAMAELEEVSEKEEPPVLLKNNKFAQSAEGVLASFGLPGKGEMDPTMVMSIFYVFLFGLMLSDAAYGLIVMIACGAMLVKFPRMGESLKKSVQLFFWCGVSTLFWGIMFGGYFGDLITVVSGTFFGREVTIPALWFVPLNDPMKLLVYSMLFGLIHLFTGLGMKGYMCLRDRKYMDFFCDVVLWFCLLVGLVLMLLPTEMFASISKMTFHFPAAVITLSKVLALGGALGILLMSGRSSKNFGVRIALGAYDLYNITGWLSDILSYSRLLALGLATGVMASVFNQMGSMAGGGILGAILFILVFIVGHTFNIGINLLGAYVHTCRLQYVEFFGKFYEGGGRAFNPFKKNTKYVDIKEEKIL</sequence>
<keyword evidence="8" id="KW-0175">Coiled coil</keyword>
<evidence type="ECO:0000313" key="10">
    <source>
        <dbReference type="EMBL" id="UWP60486.1"/>
    </source>
</evidence>
<dbReference type="PANTHER" id="PTHR11629:SF63">
    <property type="entry name" value="V-TYPE PROTON ATPASE SUBUNIT A"/>
    <property type="match status" value="1"/>
</dbReference>
<name>A0ABY5VKI4_9FIRM</name>
<organism evidence="10 11">
    <name type="scientific">Ruminococcus gauvreauii</name>
    <dbReference type="NCBI Taxonomy" id="438033"/>
    <lineage>
        <taxon>Bacteria</taxon>
        <taxon>Bacillati</taxon>
        <taxon>Bacillota</taxon>
        <taxon>Clostridia</taxon>
        <taxon>Eubacteriales</taxon>
        <taxon>Oscillospiraceae</taxon>
        <taxon>Ruminococcus</taxon>
    </lineage>
</organism>
<accession>A0ABY5VKI4</accession>
<evidence type="ECO:0000313" key="11">
    <source>
        <dbReference type="Proteomes" id="UP001060164"/>
    </source>
</evidence>
<dbReference type="Pfam" id="PF01496">
    <property type="entry name" value="V_ATPase_I"/>
    <property type="match status" value="2"/>
</dbReference>
<dbReference type="InterPro" id="IPR002490">
    <property type="entry name" value="V-ATPase_116kDa_su"/>
</dbReference>
<dbReference type="EMBL" id="CP102290">
    <property type="protein sequence ID" value="UWP60486.1"/>
    <property type="molecule type" value="Genomic_DNA"/>
</dbReference>
<dbReference type="Gene3D" id="3.30.70.2170">
    <property type="match status" value="1"/>
</dbReference>
<dbReference type="PANTHER" id="PTHR11629">
    <property type="entry name" value="VACUOLAR PROTON ATPASES"/>
    <property type="match status" value="1"/>
</dbReference>
<keyword evidence="11" id="KW-1185">Reference proteome</keyword>
<evidence type="ECO:0000256" key="6">
    <source>
        <dbReference type="ARBA" id="ARBA00023065"/>
    </source>
</evidence>
<evidence type="ECO:0000256" key="2">
    <source>
        <dbReference type="ARBA" id="ARBA00009904"/>
    </source>
</evidence>
<feature type="transmembrane region" description="Helical" evidence="9">
    <location>
        <begin position="404"/>
        <end position="426"/>
    </location>
</feature>
<feature type="transmembrane region" description="Helical" evidence="9">
    <location>
        <begin position="364"/>
        <end position="392"/>
    </location>
</feature>
<keyword evidence="7 9" id="KW-0472">Membrane</keyword>
<dbReference type="Gene3D" id="1.20.1460.20">
    <property type="match status" value="1"/>
</dbReference>
<comment type="subcellular location">
    <subcellularLocation>
        <location evidence="1">Membrane</location>
        <topology evidence="1">Multi-pass membrane protein</topology>
    </subcellularLocation>
</comment>
<feature type="transmembrane region" description="Helical" evidence="9">
    <location>
        <begin position="522"/>
        <end position="545"/>
    </location>
</feature>
<comment type="similarity">
    <text evidence="2">Belongs to the V-ATPase 116 kDa subunit family.</text>
</comment>
<dbReference type="RefSeq" id="WP_028529077.1">
    <property type="nucleotide sequence ID" value="NZ_CABLBR010000019.1"/>
</dbReference>
<protein>
    <submittedName>
        <fullName evidence="10">V-type ATP synthase subunit I</fullName>
    </submittedName>
</protein>